<accession>A0A1J7I5Y4</accession>
<dbReference type="Proteomes" id="UP000182658">
    <property type="component" value="Unassembled WGS sequence"/>
</dbReference>
<reference evidence="1 2" key="1">
    <citation type="submission" date="2016-10" db="EMBL/GenBank/DDBJ databases">
        <title>Draft genome sequence of Coniochaeta ligniaria NRRL30616, a lignocellulolytic fungus for bioabatement of inhibitors in plant biomass hydrolysates.</title>
        <authorList>
            <consortium name="DOE Joint Genome Institute"/>
            <person name="Jimenez D.J."/>
            <person name="Hector R.E."/>
            <person name="Riley R."/>
            <person name="Sun H."/>
            <person name="Grigoriev I.V."/>
            <person name="Van Elsas J.D."/>
            <person name="Nichols N.N."/>
        </authorList>
    </citation>
    <scope>NUCLEOTIDE SEQUENCE [LARGE SCALE GENOMIC DNA]</scope>
    <source>
        <strain evidence="1 2">NRRL 30616</strain>
    </source>
</reference>
<keyword evidence="2" id="KW-1185">Reference proteome</keyword>
<dbReference type="OrthoDB" id="10443027at2759"/>
<evidence type="ECO:0000313" key="2">
    <source>
        <dbReference type="Proteomes" id="UP000182658"/>
    </source>
</evidence>
<protein>
    <submittedName>
        <fullName evidence="1">Uncharacterized protein</fullName>
    </submittedName>
</protein>
<name>A0A1J7I5Y4_9PEZI</name>
<proteinExistence type="predicted"/>
<gene>
    <name evidence="1" type="ORF">CONLIGDRAFT_687270</name>
</gene>
<dbReference type="AlphaFoldDB" id="A0A1J7I5Y4"/>
<sequence>MPPPPNPQQPPIQPWRRYDEIPHLHREIADHFIKAFLERSCSTQDVNDNGVRQTFFDAHVFDDGAWTVNMWVYEQAIESGDQIFIKPSIKMDNNYPAFLYVRNGHTLNSSQDISLYPHLESFNQAKVLAMAQWDCAEVKRITAFNLGLTVYWVRKTLLKQWLLLSDRAEQSTRVNVGMDKGKLVQLKTMHSCLEKALALATLAQQELQAPRYWHAARALNQV</sequence>
<organism evidence="1 2">
    <name type="scientific">Coniochaeta ligniaria NRRL 30616</name>
    <dbReference type="NCBI Taxonomy" id="1408157"/>
    <lineage>
        <taxon>Eukaryota</taxon>
        <taxon>Fungi</taxon>
        <taxon>Dikarya</taxon>
        <taxon>Ascomycota</taxon>
        <taxon>Pezizomycotina</taxon>
        <taxon>Sordariomycetes</taxon>
        <taxon>Sordariomycetidae</taxon>
        <taxon>Coniochaetales</taxon>
        <taxon>Coniochaetaceae</taxon>
        <taxon>Coniochaeta</taxon>
    </lineage>
</organism>
<dbReference type="EMBL" id="KV875110">
    <property type="protein sequence ID" value="OIW22861.1"/>
    <property type="molecule type" value="Genomic_DNA"/>
</dbReference>
<dbReference type="InParanoid" id="A0A1J7I5Y4"/>
<evidence type="ECO:0000313" key="1">
    <source>
        <dbReference type="EMBL" id="OIW22861.1"/>
    </source>
</evidence>